<gene>
    <name evidence="1" type="ORF">DFR68_102123</name>
</gene>
<comment type="caution">
    <text evidence="1">The sequence shown here is derived from an EMBL/GenBank/DDBJ whole genome shotgun (WGS) entry which is preliminary data.</text>
</comment>
<dbReference type="Proteomes" id="UP000255355">
    <property type="component" value="Unassembled WGS sequence"/>
</dbReference>
<protein>
    <submittedName>
        <fullName evidence="1">Uncharacterized protein</fullName>
    </submittedName>
</protein>
<name>A0A370HAP2_9NOCA</name>
<dbReference type="AlphaFoldDB" id="A0A370HAP2"/>
<sequence>MFLAVFSGAQPVTAGDILHPAYDLVECQREYRLALGVMAGAEASAADLKAAVAMLVTAVADIEVLVTIIDDAVAERLKLHRTGSDKVVQVIEADTAALSESVQPDRLAPVPLHTESIGEIAARMADLWERAVAKGSEPTCTPQLETQQLVELCAGYDCLAAEIESGRRLLPGM</sequence>
<keyword evidence="2" id="KW-1185">Reference proteome</keyword>
<proteinExistence type="predicted"/>
<reference evidence="1 2" key="1">
    <citation type="submission" date="2018-07" db="EMBL/GenBank/DDBJ databases">
        <title>Genomic Encyclopedia of Type Strains, Phase IV (KMG-IV): sequencing the most valuable type-strain genomes for metagenomic binning, comparative biology and taxonomic classification.</title>
        <authorList>
            <person name="Goeker M."/>
        </authorList>
    </citation>
    <scope>NUCLEOTIDE SEQUENCE [LARGE SCALE GENOMIC DNA]</scope>
    <source>
        <strain evidence="1 2">DSM 44952</strain>
    </source>
</reference>
<accession>A0A370HAP2</accession>
<dbReference type="EMBL" id="QQAZ01000002">
    <property type="protein sequence ID" value="RDI54002.1"/>
    <property type="molecule type" value="Genomic_DNA"/>
</dbReference>
<evidence type="ECO:0000313" key="1">
    <source>
        <dbReference type="EMBL" id="RDI54002.1"/>
    </source>
</evidence>
<evidence type="ECO:0000313" key="2">
    <source>
        <dbReference type="Proteomes" id="UP000255355"/>
    </source>
</evidence>
<dbReference type="STRING" id="1210089.GCA_001613165_01670"/>
<organism evidence="1 2">
    <name type="scientific">Nocardia mexicana</name>
    <dbReference type="NCBI Taxonomy" id="279262"/>
    <lineage>
        <taxon>Bacteria</taxon>
        <taxon>Bacillati</taxon>
        <taxon>Actinomycetota</taxon>
        <taxon>Actinomycetes</taxon>
        <taxon>Mycobacteriales</taxon>
        <taxon>Nocardiaceae</taxon>
        <taxon>Nocardia</taxon>
    </lineage>
</organism>